<dbReference type="InterPro" id="IPR029753">
    <property type="entry name" value="D-isomer_DH_CS"/>
</dbReference>
<dbReference type="InterPro" id="IPR006140">
    <property type="entry name" value="D-isomer_DH_NAD-bd"/>
</dbReference>
<dbReference type="GO" id="GO:0004617">
    <property type="term" value="F:phosphoglycerate dehydrogenase activity"/>
    <property type="evidence" value="ECO:0007669"/>
    <property type="project" value="UniProtKB-EC"/>
</dbReference>
<dbReference type="PANTHER" id="PTHR42789:SF1">
    <property type="entry name" value="D-ISOMER SPECIFIC 2-HYDROXYACID DEHYDROGENASE FAMILY PROTEIN (AFU_ORTHOLOGUE AFUA_6G10090)"/>
    <property type="match status" value="1"/>
</dbReference>
<dbReference type="FunFam" id="3.40.50.720:FF:000203">
    <property type="entry name" value="D-3-phosphoglycerate dehydrogenase (SerA)"/>
    <property type="match status" value="1"/>
</dbReference>
<dbReference type="Pfam" id="PF02826">
    <property type="entry name" value="2-Hacid_dh_C"/>
    <property type="match status" value="1"/>
</dbReference>
<dbReference type="PANTHER" id="PTHR42789">
    <property type="entry name" value="D-ISOMER SPECIFIC 2-HYDROXYACID DEHYDROGENASE FAMILY PROTEIN (AFU_ORTHOLOGUE AFUA_6G10090)"/>
    <property type="match status" value="1"/>
</dbReference>
<gene>
    <name evidence="8" type="ORF">BN1221_02468c</name>
</gene>
<dbReference type="RefSeq" id="WP_048637534.1">
    <property type="nucleotide sequence ID" value="NZ_CGIG01000001.1"/>
</dbReference>
<dbReference type="InterPro" id="IPR036291">
    <property type="entry name" value="NAD(P)-bd_dom_sf"/>
</dbReference>
<dbReference type="PROSITE" id="PS00065">
    <property type="entry name" value="D_2_HYDROXYACID_DH_1"/>
    <property type="match status" value="1"/>
</dbReference>
<keyword evidence="4" id="KW-0520">NAD</keyword>
<proteinExistence type="inferred from homology"/>
<dbReference type="Gene3D" id="3.40.50.720">
    <property type="entry name" value="NAD(P)-binding Rossmann-like Domain"/>
    <property type="match status" value="2"/>
</dbReference>
<evidence type="ECO:0000256" key="3">
    <source>
        <dbReference type="ARBA" id="ARBA00023002"/>
    </source>
</evidence>
<feature type="domain" description="D-isomer specific 2-hydroxyacid dehydrogenase NAD-binding" evidence="7">
    <location>
        <begin position="109"/>
        <end position="281"/>
    </location>
</feature>
<dbReference type="GO" id="GO:0008652">
    <property type="term" value="P:amino acid biosynthetic process"/>
    <property type="evidence" value="ECO:0007669"/>
    <property type="project" value="UniProtKB-KW"/>
</dbReference>
<dbReference type="InterPro" id="IPR006139">
    <property type="entry name" value="D-isomer_2_OHA_DH_cat_dom"/>
</dbReference>
<dbReference type="STRING" id="1109412.BN1221_02468c"/>
<sequence>MKVISTSPSFAKYDRQPIADLEKQGLDLVALPADAPLNALIPHLQDAVAMIVAFTEVNEALLAHAPHLKIVCKHGVGVDNIDLIATKKRNIFVTNVPNANKHAVADFAFSLLLNCARKISQAEKQTRAGQWPRIFATDAYGKTLGIVGLGNIGKQVALRAQGFNMRVLAYDFYPDSDFAEKHNIEFVSLDELTRQSDFITLHTPLTAETHHLFDADRIGKMKKNAYLINVSRGGVVDEQALYHALSGQKISGAAADVFEEEPVKDHPLFSLDNFIPTSHIAGYTDGAINAIGIHCVEQIINHVIHHQRPLNIMNDL</sequence>
<dbReference type="Proteomes" id="UP000044377">
    <property type="component" value="Unassembled WGS sequence"/>
</dbReference>
<dbReference type="PROSITE" id="PS00671">
    <property type="entry name" value="D_2_HYDROXYACID_DH_3"/>
    <property type="match status" value="1"/>
</dbReference>
<evidence type="ECO:0000313" key="8">
    <source>
        <dbReference type="EMBL" id="CPR17132.1"/>
    </source>
</evidence>
<dbReference type="SUPFAM" id="SSF52283">
    <property type="entry name" value="Formate/glycerate dehydrogenase catalytic domain-like"/>
    <property type="match status" value="1"/>
</dbReference>
<name>A0A0G4JWB9_9GAMM</name>
<keyword evidence="9" id="KW-1185">Reference proteome</keyword>
<dbReference type="InterPro" id="IPR029752">
    <property type="entry name" value="D-isomer_DH_CS1"/>
</dbReference>
<evidence type="ECO:0000313" key="9">
    <source>
        <dbReference type="Proteomes" id="UP000044377"/>
    </source>
</evidence>
<keyword evidence="2" id="KW-0028">Amino-acid biosynthesis</keyword>
<comment type="similarity">
    <text evidence="1 5">Belongs to the D-isomer specific 2-hydroxyacid dehydrogenase family.</text>
</comment>
<dbReference type="CDD" id="cd12172">
    <property type="entry name" value="PGDH_like_2"/>
    <property type="match status" value="1"/>
</dbReference>
<dbReference type="OrthoDB" id="9805416at2"/>
<evidence type="ECO:0000256" key="1">
    <source>
        <dbReference type="ARBA" id="ARBA00005854"/>
    </source>
</evidence>
<keyword evidence="3 5" id="KW-0560">Oxidoreductase</keyword>
<dbReference type="EMBL" id="CGIG01000001">
    <property type="protein sequence ID" value="CPR17132.1"/>
    <property type="molecule type" value="Genomic_DNA"/>
</dbReference>
<protein>
    <submittedName>
        <fullName evidence="8">D-3-phosphoglycerate dehydrogenase</fullName>
        <ecNumber evidence="8">1.1.1.95</ecNumber>
    </submittedName>
</protein>
<evidence type="ECO:0000256" key="5">
    <source>
        <dbReference type="RuleBase" id="RU003719"/>
    </source>
</evidence>
<dbReference type="EC" id="1.1.1.95" evidence="8"/>
<dbReference type="SUPFAM" id="SSF51735">
    <property type="entry name" value="NAD(P)-binding Rossmann-fold domains"/>
    <property type="match status" value="1"/>
</dbReference>
<accession>A0A0G4JWB9</accession>
<evidence type="ECO:0000256" key="4">
    <source>
        <dbReference type="ARBA" id="ARBA00023027"/>
    </source>
</evidence>
<dbReference type="GO" id="GO:0051287">
    <property type="term" value="F:NAD binding"/>
    <property type="evidence" value="ECO:0007669"/>
    <property type="project" value="InterPro"/>
</dbReference>
<feature type="domain" description="D-isomer specific 2-hydroxyacid dehydrogenase catalytic" evidence="6">
    <location>
        <begin position="21"/>
        <end position="313"/>
    </location>
</feature>
<evidence type="ECO:0000256" key="2">
    <source>
        <dbReference type="ARBA" id="ARBA00022605"/>
    </source>
</evidence>
<dbReference type="AlphaFoldDB" id="A0A0G4JWB9"/>
<reference evidence="9" key="1">
    <citation type="submission" date="2015-01" db="EMBL/GenBank/DDBJ databases">
        <authorList>
            <person name="Paterson Steve"/>
        </authorList>
    </citation>
    <scope>NUCLEOTIDE SEQUENCE [LARGE SCALE GENOMIC DNA]</scope>
    <source>
        <strain evidence="9">OBR1</strain>
    </source>
</reference>
<organism evidence="8 9">
    <name type="scientific">Brenneria goodwinii</name>
    <dbReference type="NCBI Taxonomy" id="1109412"/>
    <lineage>
        <taxon>Bacteria</taxon>
        <taxon>Pseudomonadati</taxon>
        <taxon>Pseudomonadota</taxon>
        <taxon>Gammaproteobacteria</taxon>
        <taxon>Enterobacterales</taxon>
        <taxon>Pectobacteriaceae</taxon>
        <taxon>Brenneria</taxon>
    </lineage>
</organism>
<dbReference type="Pfam" id="PF00389">
    <property type="entry name" value="2-Hacid_dh"/>
    <property type="match status" value="1"/>
</dbReference>
<evidence type="ECO:0000259" key="6">
    <source>
        <dbReference type="Pfam" id="PF00389"/>
    </source>
</evidence>
<dbReference type="InterPro" id="IPR050857">
    <property type="entry name" value="D-2-hydroxyacid_DH"/>
</dbReference>
<evidence type="ECO:0000259" key="7">
    <source>
        <dbReference type="Pfam" id="PF02826"/>
    </source>
</evidence>